<dbReference type="AlphaFoldDB" id="A0AAI8YVU2"/>
<evidence type="ECO:0000313" key="6">
    <source>
        <dbReference type="Proteomes" id="UP001296104"/>
    </source>
</evidence>
<evidence type="ECO:0000259" key="4">
    <source>
        <dbReference type="Pfam" id="PF00248"/>
    </source>
</evidence>
<protein>
    <recommendedName>
        <fullName evidence="4">NADP-dependent oxidoreductase domain-containing protein</fullName>
    </recommendedName>
</protein>
<comment type="similarity">
    <text evidence="3">Belongs to the aldo/keto reductase family. Aldo/keto reductase 2 subfamily.</text>
</comment>
<dbReference type="Pfam" id="PF00248">
    <property type="entry name" value="Aldo_ket_red"/>
    <property type="match status" value="1"/>
</dbReference>
<comment type="caution">
    <text evidence="5">The sequence shown here is derived from an EMBL/GenBank/DDBJ whole genome shotgun (WGS) entry which is preliminary data.</text>
</comment>
<proteinExistence type="inferred from homology"/>
<reference evidence="5" key="1">
    <citation type="submission" date="2023-11" db="EMBL/GenBank/DDBJ databases">
        <authorList>
            <person name="Alioto T."/>
            <person name="Alioto T."/>
            <person name="Gomez Garrido J."/>
        </authorList>
    </citation>
    <scope>NUCLEOTIDE SEQUENCE</scope>
</reference>
<evidence type="ECO:0000256" key="2">
    <source>
        <dbReference type="ARBA" id="ARBA00023002"/>
    </source>
</evidence>
<keyword evidence="1" id="KW-0521">NADP</keyword>
<dbReference type="Proteomes" id="UP001296104">
    <property type="component" value="Unassembled WGS sequence"/>
</dbReference>
<sequence length="227" mass="25404">MCECSKETTFEILDDFHSVGGSFIDTANIYQAEESETTKSMVLSLEASLKKLQTNYVDVFYVHFWDFTASVEEVMESLNMLADQGKILYLEVSDTPAWIVSKANQWARDHGLRQFSVYQGNWSAASRDMEREIIPTCEAERMGICPWGALGGGNFKTEEQNQSKKGRKQGGLSETDIKVSKVLEKIGIEKGTVITSIALAYAMAKTPNVFPIVGGRKIEHRDYPEGH</sequence>
<dbReference type="Gene3D" id="3.20.20.100">
    <property type="entry name" value="NADP-dependent oxidoreductase domain"/>
    <property type="match status" value="1"/>
</dbReference>
<accession>A0AAI8YVU2</accession>
<feature type="domain" description="NADP-dependent oxidoreductase" evidence="4">
    <location>
        <begin position="37"/>
        <end position="220"/>
    </location>
</feature>
<organism evidence="5 6">
    <name type="scientific">Lecanosticta acicola</name>
    <dbReference type="NCBI Taxonomy" id="111012"/>
    <lineage>
        <taxon>Eukaryota</taxon>
        <taxon>Fungi</taxon>
        <taxon>Dikarya</taxon>
        <taxon>Ascomycota</taxon>
        <taxon>Pezizomycotina</taxon>
        <taxon>Dothideomycetes</taxon>
        <taxon>Dothideomycetidae</taxon>
        <taxon>Mycosphaerellales</taxon>
        <taxon>Mycosphaerellaceae</taxon>
        <taxon>Lecanosticta</taxon>
    </lineage>
</organism>
<dbReference type="InterPro" id="IPR036812">
    <property type="entry name" value="NAD(P)_OxRdtase_dom_sf"/>
</dbReference>
<keyword evidence="6" id="KW-1185">Reference proteome</keyword>
<dbReference type="PANTHER" id="PTHR43364">
    <property type="entry name" value="NADH-SPECIFIC METHYLGLYOXAL REDUCTASE-RELATED"/>
    <property type="match status" value="1"/>
</dbReference>
<dbReference type="EMBL" id="CAVMBE010000013">
    <property type="protein sequence ID" value="CAK3930617.1"/>
    <property type="molecule type" value="Genomic_DNA"/>
</dbReference>
<gene>
    <name evidence="5" type="ORF">LECACI_7A002926</name>
</gene>
<evidence type="ECO:0000313" key="5">
    <source>
        <dbReference type="EMBL" id="CAK3930617.1"/>
    </source>
</evidence>
<dbReference type="SUPFAM" id="SSF51430">
    <property type="entry name" value="NAD(P)-linked oxidoreductase"/>
    <property type="match status" value="1"/>
</dbReference>
<dbReference type="InterPro" id="IPR050523">
    <property type="entry name" value="AKR_Detox_Biosynth"/>
</dbReference>
<dbReference type="InterPro" id="IPR023210">
    <property type="entry name" value="NADP_OxRdtase_dom"/>
</dbReference>
<name>A0AAI8YVU2_9PEZI</name>
<dbReference type="PANTHER" id="PTHR43364:SF7">
    <property type="entry name" value="NADP-DEPENDENT OXIDOREDUCTASE DOMAIN-CONTAINING PROTEIN-RELATED"/>
    <property type="match status" value="1"/>
</dbReference>
<evidence type="ECO:0000256" key="1">
    <source>
        <dbReference type="ARBA" id="ARBA00022857"/>
    </source>
</evidence>
<evidence type="ECO:0000256" key="3">
    <source>
        <dbReference type="ARBA" id="ARBA00038157"/>
    </source>
</evidence>
<dbReference type="GO" id="GO:0016491">
    <property type="term" value="F:oxidoreductase activity"/>
    <property type="evidence" value="ECO:0007669"/>
    <property type="project" value="UniProtKB-KW"/>
</dbReference>
<keyword evidence="2" id="KW-0560">Oxidoreductase</keyword>